<feature type="domain" description="BD-FAE-like" evidence="2">
    <location>
        <begin position="143"/>
        <end position="343"/>
    </location>
</feature>
<keyword evidence="1 3" id="KW-0378">Hydrolase</keyword>
<organism evidence="3 4">
    <name type="scientific">Pseudonocardia hispaniensis</name>
    <dbReference type="NCBI Taxonomy" id="904933"/>
    <lineage>
        <taxon>Bacteria</taxon>
        <taxon>Bacillati</taxon>
        <taxon>Actinomycetota</taxon>
        <taxon>Actinomycetes</taxon>
        <taxon>Pseudonocardiales</taxon>
        <taxon>Pseudonocardiaceae</taxon>
        <taxon>Pseudonocardia</taxon>
    </lineage>
</organism>
<dbReference type="EMBL" id="JBHSQW010000015">
    <property type="protein sequence ID" value="MFC5994051.1"/>
    <property type="molecule type" value="Genomic_DNA"/>
</dbReference>
<evidence type="ECO:0000313" key="4">
    <source>
        <dbReference type="Proteomes" id="UP001596302"/>
    </source>
</evidence>
<dbReference type="InterPro" id="IPR029058">
    <property type="entry name" value="AB_hydrolase_fold"/>
</dbReference>
<gene>
    <name evidence="3" type="ORF">ACFQE5_07480</name>
</gene>
<dbReference type="GO" id="GO:0016787">
    <property type="term" value="F:hydrolase activity"/>
    <property type="evidence" value="ECO:0007669"/>
    <property type="project" value="UniProtKB-KW"/>
</dbReference>
<dbReference type="PANTHER" id="PTHR48081:SF33">
    <property type="entry name" value="KYNURENINE FORMAMIDASE"/>
    <property type="match status" value="1"/>
</dbReference>
<keyword evidence="4" id="KW-1185">Reference proteome</keyword>
<dbReference type="PANTHER" id="PTHR48081">
    <property type="entry name" value="AB HYDROLASE SUPERFAMILY PROTEIN C4A8.06C"/>
    <property type="match status" value="1"/>
</dbReference>
<name>A0ABW1J003_9PSEU</name>
<accession>A0ABW1J003</accession>
<dbReference type="InterPro" id="IPR050300">
    <property type="entry name" value="GDXG_lipolytic_enzyme"/>
</dbReference>
<reference evidence="4" key="1">
    <citation type="journal article" date="2019" name="Int. J. Syst. Evol. Microbiol.">
        <title>The Global Catalogue of Microorganisms (GCM) 10K type strain sequencing project: providing services to taxonomists for standard genome sequencing and annotation.</title>
        <authorList>
            <consortium name="The Broad Institute Genomics Platform"/>
            <consortium name="The Broad Institute Genome Sequencing Center for Infectious Disease"/>
            <person name="Wu L."/>
            <person name="Ma J."/>
        </authorList>
    </citation>
    <scope>NUCLEOTIDE SEQUENCE [LARGE SCALE GENOMIC DNA]</scope>
    <source>
        <strain evidence="4">CCM 8391</strain>
    </source>
</reference>
<dbReference type="SUPFAM" id="SSF53474">
    <property type="entry name" value="alpha/beta-Hydrolases"/>
    <property type="match status" value="1"/>
</dbReference>
<dbReference type="Gene3D" id="3.40.50.1820">
    <property type="entry name" value="alpha/beta hydrolase"/>
    <property type="match status" value="1"/>
</dbReference>
<sequence>MSRRAAIALGLAGALTAAGARSPVIRRWPASIVQAAPCLIASEAPGAQSLVHVAAGLAALVRGGWRRPTGIAAAFANAAAVVALADLRRDADRSAEVLAAALAPLGPDAPVAAAQRFPGRRRARARYRRAVDVAYGTDPAHRLDIWARPDVTAGAPVLLQVHGGAWSSGDKRYEAEPLMAHLAEQGWVCVTINYRLGPAQRWPSMIIDVKRAIAWVRTHIAGYGGDPGFLAITGGSAGGHLAALAALTPGDPDFQPGFADADTSLAAAVPLYGVYDFTLDEHGLFALLEGKVFSTTLADDDRGWRRASPVHRAGPDAPPFFVIHGSTDTIASVGQSRRLVQRLREVSRSAVCYAELPRAQHAFDAVPTARTAHTVRAVHRFLSAVHDRYRRGDDAARPQARSERVC</sequence>
<evidence type="ECO:0000256" key="1">
    <source>
        <dbReference type="ARBA" id="ARBA00022801"/>
    </source>
</evidence>
<evidence type="ECO:0000259" key="2">
    <source>
        <dbReference type="Pfam" id="PF20434"/>
    </source>
</evidence>
<protein>
    <submittedName>
        <fullName evidence="3">Alpha/beta hydrolase fold domain-containing protein</fullName>
    </submittedName>
</protein>
<comment type="caution">
    <text evidence="3">The sequence shown here is derived from an EMBL/GenBank/DDBJ whole genome shotgun (WGS) entry which is preliminary data.</text>
</comment>
<dbReference type="Pfam" id="PF20434">
    <property type="entry name" value="BD-FAE"/>
    <property type="match status" value="1"/>
</dbReference>
<evidence type="ECO:0000313" key="3">
    <source>
        <dbReference type="EMBL" id="MFC5994051.1"/>
    </source>
</evidence>
<proteinExistence type="predicted"/>
<dbReference type="Proteomes" id="UP001596302">
    <property type="component" value="Unassembled WGS sequence"/>
</dbReference>
<dbReference type="RefSeq" id="WP_379584092.1">
    <property type="nucleotide sequence ID" value="NZ_JBHSQW010000015.1"/>
</dbReference>
<dbReference type="InterPro" id="IPR049492">
    <property type="entry name" value="BD-FAE-like_dom"/>
</dbReference>